<feature type="binding site" evidence="8">
    <location>
        <begin position="135"/>
        <end position="138"/>
    </location>
    <ligand>
        <name>carbamoyl phosphate</name>
        <dbReference type="ChEBI" id="CHEBI:58228"/>
    </ligand>
</feature>
<reference evidence="11 12" key="1">
    <citation type="submission" date="2016-08" db="EMBL/GenBank/DDBJ databases">
        <title>Novel Firmicutes and Novel Genomes.</title>
        <authorList>
            <person name="Poppleton D.I."/>
            <person name="Gribaldo S."/>
        </authorList>
    </citation>
    <scope>NUCLEOTIDE SEQUENCE [LARGE SCALE GENOMIC DNA]</scope>
    <source>
        <strain evidence="11 12">CTT3</strain>
    </source>
</reference>
<dbReference type="PANTHER" id="PTHR45753">
    <property type="entry name" value="ORNITHINE CARBAMOYLTRANSFERASE, MITOCHONDRIAL"/>
    <property type="match status" value="1"/>
</dbReference>
<dbReference type="Pfam" id="PF00185">
    <property type="entry name" value="OTCace"/>
    <property type="match status" value="1"/>
</dbReference>
<keyword evidence="12" id="KW-1185">Reference proteome</keyword>
<dbReference type="FunFam" id="3.40.50.1370:FF:000004">
    <property type="entry name" value="Ornithine carbamoyltransferase"/>
    <property type="match status" value="1"/>
</dbReference>
<dbReference type="GO" id="GO:0004585">
    <property type="term" value="F:ornithine carbamoyltransferase activity"/>
    <property type="evidence" value="ECO:0007669"/>
    <property type="project" value="UniProtKB-UniRule"/>
</dbReference>
<dbReference type="GO" id="GO:0005737">
    <property type="term" value="C:cytoplasm"/>
    <property type="evidence" value="ECO:0007669"/>
    <property type="project" value="UniProtKB-SubCell"/>
</dbReference>
<comment type="function">
    <text evidence="1">Reversibly catalyzes the transfer of the carbamoyl group from carbamoyl phosphate (CP) to the N(epsilon) atom of ornithine (ORN) to produce L-citrulline.</text>
</comment>
<dbReference type="EC" id="2.1.3.3" evidence="4 8"/>
<comment type="caution">
    <text evidence="11">The sequence shown here is derived from an EMBL/GenBank/DDBJ whole genome shotgun (WGS) entry which is preliminary data.</text>
</comment>
<feature type="binding site" evidence="8">
    <location>
        <begin position="271"/>
        <end position="272"/>
    </location>
    <ligand>
        <name>carbamoyl phosphate</name>
        <dbReference type="ChEBI" id="CHEBI:58228"/>
    </ligand>
</feature>
<dbReference type="GO" id="GO:0016597">
    <property type="term" value="F:amino acid binding"/>
    <property type="evidence" value="ECO:0007669"/>
    <property type="project" value="InterPro"/>
</dbReference>
<dbReference type="InterPro" id="IPR006132">
    <property type="entry name" value="Asp/Orn_carbamoyltranf_P-bd"/>
</dbReference>
<feature type="binding site" evidence="8">
    <location>
        <begin position="57"/>
        <end position="60"/>
    </location>
    <ligand>
        <name>carbamoyl phosphate</name>
        <dbReference type="ChEBI" id="CHEBI:58228"/>
    </ligand>
</feature>
<evidence type="ECO:0000256" key="6">
    <source>
        <dbReference type="ARBA" id="ARBA00022679"/>
    </source>
</evidence>
<dbReference type="NCBIfam" id="NF001986">
    <property type="entry name" value="PRK00779.1"/>
    <property type="match status" value="1"/>
</dbReference>
<proteinExistence type="inferred from homology"/>
<evidence type="ECO:0000256" key="1">
    <source>
        <dbReference type="ARBA" id="ARBA00003822"/>
    </source>
</evidence>
<dbReference type="PRINTS" id="PR00102">
    <property type="entry name" value="OTCASE"/>
</dbReference>
<keyword evidence="5 8" id="KW-0963">Cytoplasm</keyword>
<evidence type="ECO:0000256" key="3">
    <source>
        <dbReference type="ARBA" id="ARBA00007805"/>
    </source>
</evidence>
<dbReference type="PANTHER" id="PTHR45753:SF1">
    <property type="entry name" value="ORNITHINE CARBAMOYLTRANSFERASE, CATABOLIC"/>
    <property type="match status" value="1"/>
</dbReference>
<evidence type="ECO:0000313" key="12">
    <source>
        <dbReference type="Proteomes" id="UP000284177"/>
    </source>
</evidence>
<accession>A0A419T0B5</accession>
<dbReference type="Pfam" id="PF02729">
    <property type="entry name" value="OTCace_N"/>
    <property type="match status" value="1"/>
</dbReference>
<dbReference type="NCBIfam" id="NF003286">
    <property type="entry name" value="PRK04284.1"/>
    <property type="match status" value="1"/>
</dbReference>
<dbReference type="InterPro" id="IPR006130">
    <property type="entry name" value="Asp/Orn_carbamoylTrfase"/>
</dbReference>
<feature type="domain" description="Aspartate/ornithine carbamoyltransferase Asp/Orn-binding" evidence="9">
    <location>
        <begin position="154"/>
        <end position="326"/>
    </location>
</feature>
<evidence type="ECO:0000313" key="11">
    <source>
        <dbReference type="EMBL" id="RKD30871.1"/>
    </source>
</evidence>
<feature type="domain" description="Aspartate/ornithine carbamoyltransferase carbamoyl-P binding" evidence="10">
    <location>
        <begin position="8"/>
        <end position="148"/>
    </location>
</feature>
<dbReference type="GO" id="GO:0019240">
    <property type="term" value="P:citrulline biosynthetic process"/>
    <property type="evidence" value="ECO:0007669"/>
    <property type="project" value="UniProtKB-ARBA"/>
</dbReference>
<dbReference type="RefSeq" id="WP_120169883.1">
    <property type="nucleotide sequence ID" value="NZ_MCIB01000030.1"/>
</dbReference>
<protein>
    <recommendedName>
        <fullName evidence="4 8">Ornithine carbamoyltransferase</fullName>
        <shortName evidence="8">OTCase</shortName>
        <ecNumber evidence="4 8">2.1.3.3</ecNumber>
    </recommendedName>
</protein>
<feature type="binding site" evidence="8">
    <location>
        <position position="84"/>
    </location>
    <ligand>
        <name>carbamoyl phosphate</name>
        <dbReference type="ChEBI" id="CHEBI:58228"/>
    </ligand>
</feature>
<keyword evidence="6 8" id="KW-0808">Transferase</keyword>
<feature type="binding site" evidence="8">
    <location>
        <position position="316"/>
    </location>
    <ligand>
        <name>carbamoyl phosphate</name>
        <dbReference type="ChEBI" id="CHEBI:58228"/>
    </ligand>
</feature>
<dbReference type="GO" id="GO:0042450">
    <property type="term" value="P:L-arginine biosynthetic process via ornithine"/>
    <property type="evidence" value="ECO:0007669"/>
    <property type="project" value="UniProtKB-UniRule"/>
</dbReference>
<evidence type="ECO:0000256" key="4">
    <source>
        <dbReference type="ARBA" id="ARBA00013007"/>
    </source>
</evidence>
<dbReference type="SUPFAM" id="SSF53671">
    <property type="entry name" value="Aspartate/ornithine carbamoyltransferase"/>
    <property type="match status" value="1"/>
</dbReference>
<feature type="binding site" evidence="8">
    <location>
        <position position="167"/>
    </location>
    <ligand>
        <name>L-ornithine</name>
        <dbReference type="ChEBI" id="CHEBI:46911"/>
    </ligand>
</feature>
<dbReference type="Gene3D" id="3.40.50.1370">
    <property type="entry name" value="Aspartate/ornithine carbamoyltransferase"/>
    <property type="match status" value="2"/>
</dbReference>
<evidence type="ECO:0000256" key="2">
    <source>
        <dbReference type="ARBA" id="ARBA00004496"/>
    </source>
</evidence>
<evidence type="ECO:0000259" key="10">
    <source>
        <dbReference type="Pfam" id="PF02729"/>
    </source>
</evidence>
<organism evidence="11 12">
    <name type="scientific">Thermohalobacter berrensis</name>
    <dbReference type="NCBI Taxonomy" id="99594"/>
    <lineage>
        <taxon>Bacteria</taxon>
        <taxon>Bacillati</taxon>
        <taxon>Bacillota</taxon>
        <taxon>Tissierellia</taxon>
        <taxon>Tissierellales</taxon>
        <taxon>Thermohalobacteraceae</taxon>
        <taxon>Thermohalobacter</taxon>
    </lineage>
</organism>
<dbReference type="EMBL" id="MCIB01000030">
    <property type="protein sequence ID" value="RKD30871.1"/>
    <property type="molecule type" value="Genomic_DNA"/>
</dbReference>
<dbReference type="HAMAP" id="MF_01109">
    <property type="entry name" value="OTCase"/>
    <property type="match status" value="1"/>
</dbReference>
<comment type="catalytic activity">
    <reaction evidence="7 8">
        <text>carbamoyl phosphate + L-ornithine = L-citrulline + phosphate + H(+)</text>
        <dbReference type="Rhea" id="RHEA:19513"/>
        <dbReference type="ChEBI" id="CHEBI:15378"/>
        <dbReference type="ChEBI" id="CHEBI:43474"/>
        <dbReference type="ChEBI" id="CHEBI:46911"/>
        <dbReference type="ChEBI" id="CHEBI:57743"/>
        <dbReference type="ChEBI" id="CHEBI:58228"/>
        <dbReference type="EC" id="2.1.3.3"/>
    </reaction>
</comment>
<evidence type="ECO:0000256" key="7">
    <source>
        <dbReference type="ARBA" id="ARBA00048772"/>
    </source>
</evidence>
<dbReference type="PROSITE" id="PS00097">
    <property type="entry name" value="CARBAMOYLTRANSFERASE"/>
    <property type="match status" value="1"/>
</dbReference>
<comment type="subcellular location">
    <subcellularLocation>
        <location evidence="2 8">Cytoplasm</location>
    </subcellularLocation>
</comment>
<dbReference type="InterPro" id="IPR002292">
    <property type="entry name" value="Orn/put_carbamltrans"/>
</dbReference>
<evidence type="ECO:0000256" key="8">
    <source>
        <dbReference type="HAMAP-Rule" id="MF_01109"/>
    </source>
</evidence>
<dbReference type="NCBIfam" id="TIGR00658">
    <property type="entry name" value="orni_carb_tr"/>
    <property type="match status" value="1"/>
</dbReference>
<dbReference type="InterPro" id="IPR036901">
    <property type="entry name" value="Asp/Orn_carbamoylTrfase_sf"/>
</dbReference>
<comment type="similarity">
    <text evidence="3 8">Belongs to the aspartate/ornithine carbamoyltransferase superfamily. OTCase family.</text>
</comment>
<dbReference type="Proteomes" id="UP000284177">
    <property type="component" value="Unassembled WGS sequence"/>
</dbReference>
<dbReference type="AlphaFoldDB" id="A0A419T0B5"/>
<name>A0A419T0B5_9FIRM</name>
<feature type="binding site" evidence="8">
    <location>
        <begin position="235"/>
        <end position="236"/>
    </location>
    <ligand>
        <name>L-ornithine</name>
        <dbReference type="ChEBI" id="CHEBI:46911"/>
    </ligand>
</feature>
<dbReference type="PRINTS" id="PR00100">
    <property type="entry name" value="AOTCASE"/>
</dbReference>
<evidence type="ECO:0000259" key="9">
    <source>
        <dbReference type="Pfam" id="PF00185"/>
    </source>
</evidence>
<feature type="binding site" evidence="8">
    <location>
        <position position="231"/>
    </location>
    <ligand>
        <name>L-ornithine</name>
        <dbReference type="ChEBI" id="CHEBI:46911"/>
    </ligand>
</feature>
<gene>
    <name evidence="11" type="ORF">BET03_13275</name>
</gene>
<dbReference type="InterPro" id="IPR006131">
    <property type="entry name" value="Asp_carbamoyltransf_Asp/Orn-bd"/>
</dbReference>
<dbReference type="InterPro" id="IPR024904">
    <property type="entry name" value="OTCase_ArgI"/>
</dbReference>
<sequence>MAFNLKGRSLLTLKDFTPQEIEYLIDLSQELKSLKYAGIRPKNLEGKNIALIFEKPSTRTRCAFVVAAVDEGAHPEYLGKGDIQLGKKETVADTARVLGRMFDGIEFRGFKHETVEQLAKHAGVPVWNGLTDKFHPTQVLADLLTIKEHKGYLKGIKFAYVGDGRNNMANSLMIGAAKMGMDFRIVAPKELFPEEELVEEAKEMAKERGGKITITDSVDEGITGVDAIYTDVWASMGEEEEFERRVKLLKPYQVNMDMIKKADDEVIFMHCLPAFHNRDTVIGEEIYEKYGLAEMEVTDEVFESKHSVVFDEAENRMHTIKAVMVATIGK</sequence>
<feature type="binding site" evidence="8">
    <location>
        <position position="108"/>
    </location>
    <ligand>
        <name>carbamoyl phosphate</name>
        <dbReference type="ChEBI" id="CHEBI:58228"/>
    </ligand>
</feature>
<evidence type="ECO:0000256" key="5">
    <source>
        <dbReference type="ARBA" id="ARBA00022490"/>
    </source>
</evidence>
<dbReference type="OrthoDB" id="9802587at2"/>